<proteinExistence type="predicted"/>
<protein>
    <submittedName>
        <fullName evidence="2">HNH endonuclease</fullName>
    </submittedName>
</protein>
<evidence type="ECO:0000259" key="1">
    <source>
        <dbReference type="Pfam" id="PF01844"/>
    </source>
</evidence>
<keyword evidence="2" id="KW-0540">Nuclease</keyword>
<dbReference type="GO" id="GO:0003676">
    <property type="term" value="F:nucleic acid binding"/>
    <property type="evidence" value="ECO:0007669"/>
    <property type="project" value="InterPro"/>
</dbReference>
<dbReference type="Pfam" id="PF01844">
    <property type="entry name" value="HNH"/>
    <property type="match status" value="1"/>
</dbReference>
<evidence type="ECO:0000313" key="2">
    <source>
        <dbReference type="EMBL" id="DAE03473.1"/>
    </source>
</evidence>
<dbReference type="InterPro" id="IPR003615">
    <property type="entry name" value="HNH_nuc"/>
</dbReference>
<dbReference type="InterPro" id="IPR002711">
    <property type="entry name" value="HNH"/>
</dbReference>
<keyword evidence="2" id="KW-0378">Hydrolase</keyword>
<dbReference type="GO" id="GO:0008270">
    <property type="term" value="F:zinc ion binding"/>
    <property type="evidence" value="ECO:0007669"/>
    <property type="project" value="InterPro"/>
</dbReference>
<dbReference type="Gene3D" id="1.10.30.50">
    <property type="match status" value="1"/>
</dbReference>
<organism evidence="2">
    <name type="scientific">Siphoviridae sp. ctPat53</name>
    <dbReference type="NCBI Taxonomy" id="2825486"/>
    <lineage>
        <taxon>Viruses</taxon>
        <taxon>Duplodnaviria</taxon>
        <taxon>Heunggongvirae</taxon>
        <taxon>Uroviricota</taxon>
        <taxon>Caudoviricetes</taxon>
    </lineage>
</organism>
<dbReference type="EMBL" id="BK015367">
    <property type="protein sequence ID" value="DAE03473.1"/>
    <property type="molecule type" value="Genomic_DNA"/>
</dbReference>
<reference evidence="2" key="1">
    <citation type="journal article" date="2021" name="Proc. Natl. Acad. Sci. U.S.A.">
        <title>A Catalog of Tens of Thousands of Viruses from Human Metagenomes Reveals Hidden Associations with Chronic Diseases.</title>
        <authorList>
            <person name="Tisza M.J."/>
            <person name="Buck C.B."/>
        </authorList>
    </citation>
    <scope>NUCLEOTIDE SEQUENCE</scope>
    <source>
        <strain evidence="2">CtPat53</strain>
    </source>
</reference>
<feature type="domain" description="HNH" evidence="1">
    <location>
        <begin position="77"/>
        <end position="111"/>
    </location>
</feature>
<keyword evidence="2" id="KW-0255">Endonuclease</keyword>
<dbReference type="GO" id="GO:0004519">
    <property type="term" value="F:endonuclease activity"/>
    <property type="evidence" value="ECO:0007669"/>
    <property type="project" value="UniProtKB-KW"/>
</dbReference>
<accession>A0A8S5PAR3</accession>
<name>A0A8S5PAR3_9CAUD</name>
<sequence>MATKALHLCAAPGCRNLCREKYCEAHQPQRFDGRRNAAARGYDRRWARFRAWYLAQPEHQFCTLHISPRCKGLAECIDHIVPLNGLDDPGRFDLDNLQPACLACNTAKGRRIIRGTWRYGVPAASPSDDKA</sequence>
<dbReference type="CDD" id="cd00085">
    <property type="entry name" value="HNHc"/>
    <property type="match status" value="1"/>
</dbReference>